<organism evidence="1 2">
    <name type="scientific">Vararia minispora EC-137</name>
    <dbReference type="NCBI Taxonomy" id="1314806"/>
    <lineage>
        <taxon>Eukaryota</taxon>
        <taxon>Fungi</taxon>
        <taxon>Dikarya</taxon>
        <taxon>Basidiomycota</taxon>
        <taxon>Agaricomycotina</taxon>
        <taxon>Agaricomycetes</taxon>
        <taxon>Russulales</taxon>
        <taxon>Lachnocladiaceae</taxon>
        <taxon>Vararia</taxon>
    </lineage>
</organism>
<evidence type="ECO:0000313" key="1">
    <source>
        <dbReference type="EMBL" id="KAI0029353.1"/>
    </source>
</evidence>
<name>A0ACB8QC39_9AGAM</name>
<dbReference type="Proteomes" id="UP000814128">
    <property type="component" value="Unassembled WGS sequence"/>
</dbReference>
<reference evidence="1" key="2">
    <citation type="journal article" date="2022" name="New Phytol.">
        <title>Evolutionary transition to the ectomycorrhizal habit in the genomes of a hyperdiverse lineage of mushroom-forming fungi.</title>
        <authorList>
            <person name="Looney B."/>
            <person name="Miyauchi S."/>
            <person name="Morin E."/>
            <person name="Drula E."/>
            <person name="Courty P.E."/>
            <person name="Kohler A."/>
            <person name="Kuo A."/>
            <person name="LaButti K."/>
            <person name="Pangilinan J."/>
            <person name="Lipzen A."/>
            <person name="Riley R."/>
            <person name="Andreopoulos W."/>
            <person name="He G."/>
            <person name="Johnson J."/>
            <person name="Nolan M."/>
            <person name="Tritt A."/>
            <person name="Barry K.W."/>
            <person name="Grigoriev I.V."/>
            <person name="Nagy L.G."/>
            <person name="Hibbett D."/>
            <person name="Henrissat B."/>
            <person name="Matheny P.B."/>
            <person name="Labbe J."/>
            <person name="Martin F.M."/>
        </authorList>
    </citation>
    <scope>NUCLEOTIDE SEQUENCE</scope>
    <source>
        <strain evidence="1">EC-137</strain>
    </source>
</reference>
<feature type="non-terminal residue" evidence="1">
    <location>
        <position position="1"/>
    </location>
</feature>
<comment type="caution">
    <text evidence="1">The sequence shown here is derived from an EMBL/GenBank/DDBJ whole genome shotgun (WGS) entry which is preliminary data.</text>
</comment>
<dbReference type="EMBL" id="MU273682">
    <property type="protein sequence ID" value="KAI0029353.1"/>
    <property type="molecule type" value="Genomic_DNA"/>
</dbReference>
<keyword evidence="2" id="KW-1185">Reference proteome</keyword>
<proteinExistence type="predicted"/>
<sequence>KEDADFRVTFFPPLHEQRLIWLLSVLRREHVSSVLDVGCGEGALLTVLARPAPWLPDALPARWTYLHTHTLHGLDIDSAVLDRAAAALSDDIGAHDTPRWTQADARLWHGGLETINEAFVEMECIVASEVIEHLPPHLFPSFAPILLGHYAPRLLLLTTPSYTFNFLFRPPHSRAPWGYPDPTKRTDRAFRHADHKLEFTVEEWAEWCNQAAEEWRYDVEIGAIGLAEREDPWGRDKDMPRASQVAIFRRRESQGVRAARKKAWAAWAGDNLVRPQAPHAMRASFAWPSHAAAGKPSMQEDVLNRVKMSMRRMAASEVELRELWNDALVMNACGGMREVLVGALE</sequence>
<accession>A0ACB8QC39</accession>
<gene>
    <name evidence="1" type="ORF">K488DRAFT_9486</name>
</gene>
<reference evidence="1" key="1">
    <citation type="submission" date="2021-02" db="EMBL/GenBank/DDBJ databases">
        <authorList>
            <consortium name="DOE Joint Genome Institute"/>
            <person name="Ahrendt S."/>
            <person name="Looney B.P."/>
            <person name="Miyauchi S."/>
            <person name="Morin E."/>
            <person name="Drula E."/>
            <person name="Courty P.E."/>
            <person name="Chicoki N."/>
            <person name="Fauchery L."/>
            <person name="Kohler A."/>
            <person name="Kuo A."/>
            <person name="Labutti K."/>
            <person name="Pangilinan J."/>
            <person name="Lipzen A."/>
            <person name="Riley R."/>
            <person name="Andreopoulos W."/>
            <person name="He G."/>
            <person name="Johnson J."/>
            <person name="Barry K.W."/>
            <person name="Grigoriev I.V."/>
            <person name="Nagy L."/>
            <person name="Hibbett D."/>
            <person name="Henrissat B."/>
            <person name="Matheny P.B."/>
            <person name="Labbe J."/>
            <person name="Martin F."/>
        </authorList>
    </citation>
    <scope>NUCLEOTIDE SEQUENCE</scope>
    <source>
        <strain evidence="1">EC-137</strain>
    </source>
</reference>
<evidence type="ECO:0000313" key="2">
    <source>
        <dbReference type="Proteomes" id="UP000814128"/>
    </source>
</evidence>
<protein>
    <submittedName>
        <fullName evidence="1">Uncharacterized protein</fullName>
    </submittedName>
</protein>
<feature type="non-terminal residue" evidence="1">
    <location>
        <position position="345"/>
    </location>
</feature>